<evidence type="ECO:0000256" key="1">
    <source>
        <dbReference type="SAM" id="MobiDB-lite"/>
    </source>
</evidence>
<organism evidence="3 4">
    <name type="scientific">Colletotrichum karsti</name>
    <dbReference type="NCBI Taxonomy" id="1095194"/>
    <lineage>
        <taxon>Eukaryota</taxon>
        <taxon>Fungi</taxon>
        <taxon>Dikarya</taxon>
        <taxon>Ascomycota</taxon>
        <taxon>Pezizomycotina</taxon>
        <taxon>Sordariomycetes</taxon>
        <taxon>Hypocreomycetidae</taxon>
        <taxon>Glomerellales</taxon>
        <taxon>Glomerellaceae</taxon>
        <taxon>Colletotrichum</taxon>
        <taxon>Colletotrichum boninense species complex</taxon>
    </lineage>
</organism>
<dbReference type="AlphaFoldDB" id="A0A9P6LHX0"/>
<dbReference type="Proteomes" id="UP000781932">
    <property type="component" value="Unassembled WGS sequence"/>
</dbReference>
<dbReference type="GeneID" id="62164530"/>
<evidence type="ECO:0000313" key="4">
    <source>
        <dbReference type="Proteomes" id="UP000781932"/>
    </source>
</evidence>
<keyword evidence="2" id="KW-0812">Transmembrane</keyword>
<protein>
    <submittedName>
        <fullName evidence="3">Uncharacterized protein</fullName>
    </submittedName>
</protein>
<keyword evidence="4" id="KW-1185">Reference proteome</keyword>
<feature type="transmembrane region" description="Helical" evidence="2">
    <location>
        <begin position="43"/>
        <end position="59"/>
    </location>
</feature>
<proteinExistence type="predicted"/>
<name>A0A9P6LHX0_9PEZI</name>
<keyword evidence="2" id="KW-1133">Transmembrane helix</keyword>
<dbReference type="RefSeq" id="XP_038743092.1">
    <property type="nucleotide sequence ID" value="XM_038891456.1"/>
</dbReference>
<reference evidence="3" key="1">
    <citation type="submission" date="2020-03" db="EMBL/GenBank/DDBJ databases">
        <authorList>
            <person name="He L."/>
        </authorList>
    </citation>
    <scope>NUCLEOTIDE SEQUENCE</scope>
    <source>
        <strain evidence="3">CkLH20</strain>
    </source>
</reference>
<sequence length="255" mass="28739">MTSPAHQSQYGLEGYQPYEHQQNVIPYNRSWHIAKIGMRSSNIVFNLIVISLSVYVYVWTHIGLFLIVSGFPAAVAMIWDVAELITVCARGGKRGIHPGAHVGLHLIFWLIFAAAVGIQSAYIYIRDEPYSSTGRRFWFIRKNLIPMQNTVLAFTVLLLINHFTLFVRACVETNQRNRRAPVFMVPISAPPMQPHMVAGAYVPYPHQPQQAYSPAQQNMASQNMAPQNLGQQNMTQRTEFYTPPGPDGTYYAPTG</sequence>
<feature type="transmembrane region" description="Helical" evidence="2">
    <location>
        <begin position="145"/>
        <end position="171"/>
    </location>
</feature>
<accession>A0A9P6LHX0</accession>
<feature type="transmembrane region" description="Helical" evidence="2">
    <location>
        <begin position="65"/>
        <end position="85"/>
    </location>
</feature>
<evidence type="ECO:0000313" key="3">
    <source>
        <dbReference type="EMBL" id="KAF9873631.1"/>
    </source>
</evidence>
<feature type="compositionally biased region" description="Polar residues" evidence="1">
    <location>
        <begin position="227"/>
        <end position="239"/>
    </location>
</feature>
<feature type="region of interest" description="Disordered" evidence="1">
    <location>
        <begin position="227"/>
        <end position="255"/>
    </location>
</feature>
<gene>
    <name evidence="3" type="ORF">CkaCkLH20_08741</name>
</gene>
<dbReference type="OrthoDB" id="5279542at2759"/>
<comment type="caution">
    <text evidence="3">The sequence shown here is derived from an EMBL/GenBank/DDBJ whole genome shotgun (WGS) entry which is preliminary data.</text>
</comment>
<keyword evidence="2" id="KW-0472">Membrane</keyword>
<evidence type="ECO:0000256" key="2">
    <source>
        <dbReference type="SAM" id="Phobius"/>
    </source>
</evidence>
<reference evidence="3" key="2">
    <citation type="submission" date="2020-11" db="EMBL/GenBank/DDBJ databases">
        <title>Whole genome sequencing of Colletotrichum sp.</title>
        <authorList>
            <person name="Li H."/>
        </authorList>
    </citation>
    <scope>NUCLEOTIDE SEQUENCE</scope>
    <source>
        <strain evidence="3">CkLH20</strain>
    </source>
</reference>
<dbReference type="EMBL" id="JAATWM020000030">
    <property type="protein sequence ID" value="KAF9873631.1"/>
    <property type="molecule type" value="Genomic_DNA"/>
</dbReference>
<feature type="transmembrane region" description="Helical" evidence="2">
    <location>
        <begin position="106"/>
        <end position="125"/>
    </location>
</feature>